<feature type="domain" description="PilZ" evidence="4">
    <location>
        <begin position="116"/>
        <end position="210"/>
    </location>
</feature>
<keyword evidence="1" id="KW-0973">c-di-GMP</keyword>
<evidence type="ECO:0000256" key="2">
    <source>
        <dbReference type="ARBA" id="ARBA00022741"/>
    </source>
</evidence>
<evidence type="ECO:0000313" key="7">
    <source>
        <dbReference type="Proteomes" id="UP000002943"/>
    </source>
</evidence>
<evidence type="ECO:0000259" key="5">
    <source>
        <dbReference type="Pfam" id="PF12945"/>
    </source>
</evidence>
<dbReference type="Gene3D" id="2.30.110.10">
    <property type="entry name" value="Electron Transport, Fmn-binding Protein, Chain A"/>
    <property type="match status" value="1"/>
</dbReference>
<evidence type="ECO:0000256" key="3">
    <source>
        <dbReference type="ARBA" id="ARBA00023143"/>
    </source>
</evidence>
<dbReference type="AlphaFoldDB" id="E3BEU7"/>
<dbReference type="SUPFAM" id="SSF141371">
    <property type="entry name" value="PilZ domain-like"/>
    <property type="match status" value="2"/>
</dbReference>
<proteinExistence type="predicted"/>
<dbReference type="Pfam" id="PF12945">
    <property type="entry name" value="PilZNR"/>
    <property type="match status" value="1"/>
</dbReference>
<name>E3BEU7_9VIBR</name>
<keyword evidence="2" id="KW-0547">Nucleotide-binding</keyword>
<dbReference type="OrthoDB" id="5586887at2"/>
<keyword evidence="7" id="KW-1185">Reference proteome</keyword>
<protein>
    <recommendedName>
        <fullName evidence="8">Flagellar brake protein</fullName>
    </recommendedName>
</protein>
<accession>E3BEU7</accession>
<evidence type="ECO:0000313" key="6">
    <source>
        <dbReference type="EMBL" id="EFP98464.1"/>
    </source>
</evidence>
<feature type="domain" description="Type III secretion system flagellar brake protein YcgR PilZN" evidence="5">
    <location>
        <begin position="22"/>
        <end position="108"/>
    </location>
</feature>
<dbReference type="GO" id="GO:0035438">
    <property type="term" value="F:cyclic-di-GMP binding"/>
    <property type="evidence" value="ECO:0007669"/>
    <property type="project" value="InterPro"/>
</dbReference>
<dbReference type="eggNOG" id="COG5581">
    <property type="taxonomic scope" value="Bacteria"/>
</dbReference>
<evidence type="ECO:0008006" key="8">
    <source>
        <dbReference type="Google" id="ProtNLM"/>
    </source>
</evidence>
<dbReference type="InterPro" id="IPR012349">
    <property type="entry name" value="Split_barrel_FMN-bd"/>
</dbReference>
<dbReference type="InterPro" id="IPR009875">
    <property type="entry name" value="PilZ_domain"/>
</dbReference>
<dbReference type="InterPro" id="IPR009926">
    <property type="entry name" value="T3SS_YcgR_PilZN"/>
</dbReference>
<sequence>MNQNETTVSGIDALEMLEHGTGMTVKIETPVGISSQYQTRFVGVFAETLLVIEIPRISRDEYNLFFREGFWMTIRTIATRGEGATLTFKAQIENVVDTPIALFTVTYPRSVQLSPLRSEARFDVNLPAKIYRDSQQVECEIRDLSKEGCAFIVPLLSPSFKAGNKVSLELTCNISADTPLGLLQGTICNLHRSKQYAKYGVRFDEDNIVMVKSLLSRLQFNGSKLVPRH</sequence>
<reference evidence="6 7" key="1">
    <citation type="journal article" date="2012" name="Int. J. Syst. Evol. Microbiol.">
        <title>Vibrio caribbeanicus sp. nov., isolated from the marine sponge Scleritoderma cyanea.</title>
        <authorList>
            <person name="Hoffmann M."/>
            <person name="Monday S.R."/>
            <person name="Allard M.W."/>
            <person name="Strain E.A."/>
            <person name="Whittaker P."/>
            <person name="Naum M."/>
            <person name="McCarthy P.J."/>
            <person name="Lopez J.V."/>
            <person name="Fischer M."/>
            <person name="Brown E.W."/>
        </authorList>
    </citation>
    <scope>NUCLEOTIDE SEQUENCE [LARGE SCALE GENOMIC DNA]</scope>
    <source>
        <strain evidence="6 7">ATCC BAA-2122</strain>
    </source>
</reference>
<keyword evidence="3" id="KW-0975">Bacterial flagellum</keyword>
<evidence type="ECO:0000256" key="1">
    <source>
        <dbReference type="ARBA" id="ARBA00022636"/>
    </source>
</evidence>
<dbReference type="RefSeq" id="WP_009599390.1">
    <property type="nucleotide sequence ID" value="NZ_AEIU01000003.1"/>
</dbReference>
<dbReference type="EMBL" id="AEIU01000003">
    <property type="protein sequence ID" value="EFP98464.1"/>
    <property type="molecule type" value="Genomic_DNA"/>
</dbReference>
<comment type="caution">
    <text evidence="6">The sequence shown here is derived from an EMBL/GenBank/DDBJ whole genome shotgun (WGS) entry which is preliminary data.</text>
</comment>
<gene>
    <name evidence="6" type="ORF">VIBC2010_16164</name>
</gene>
<organism evidence="6 7">
    <name type="scientific">Vibrio caribbeanicus ATCC BAA-2122</name>
    <dbReference type="NCBI Taxonomy" id="796620"/>
    <lineage>
        <taxon>Bacteria</taxon>
        <taxon>Pseudomonadati</taxon>
        <taxon>Pseudomonadota</taxon>
        <taxon>Gammaproteobacteria</taxon>
        <taxon>Vibrionales</taxon>
        <taxon>Vibrionaceae</taxon>
        <taxon>Vibrio</taxon>
    </lineage>
</organism>
<dbReference type="Gene3D" id="2.40.10.220">
    <property type="entry name" value="predicted glycosyltransferase like domains"/>
    <property type="match status" value="1"/>
</dbReference>
<dbReference type="Pfam" id="PF07238">
    <property type="entry name" value="PilZ"/>
    <property type="match status" value="1"/>
</dbReference>
<evidence type="ECO:0000259" key="4">
    <source>
        <dbReference type="Pfam" id="PF07238"/>
    </source>
</evidence>
<dbReference type="Proteomes" id="UP000002943">
    <property type="component" value="Unassembled WGS sequence"/>
</dbReference>
<dbReference type="STRING" id="796620.VIBC2010_16164"/>